<proteinExistence type="predicted"/>
<dbReference type="EMBL" id="JAGGMR010000001">
    <property type="protein sequence ID" value="MBP2187500.1"/>
    <property type="molecule type" value="Genomic_DNA"/>
</dbReference>
<dbReference type="PANTHER" id="PTHR48098">
    <property type="entry name" value="ENTEROCHELIN ESTERASE-RELATED"/>
    <property type="match status" value="1"/>
</dbReference>
<dbReference type="Pfam" id="PF00756">
    <property type="entry name" value="Esterase"/>
    <property type="match status" value="1"/>
</dbReference>
<dbReference type="SUPFAM" id="SSF53474">
    <property type="entry name" value="alpha/beta-Hydrolases"/>
    <property type="match status" value="1"/>
</dbReference>
<keyword evidence="1" id="KW-0732">Signal</keyword>
<keyword evidence="3" id="KW-1185">Reference proteome</keyword>
<dbReference type="InterPro" id="IPR000801">
    <property type="entry name" value="Esterase-like"/>
</dbReference>
<dbReference type="Proteomes" id="UP001519325">
    <property type="component" value="Unassembled WGS sequence"/>
</dbReference>
<comment type="caution">
    <text evidence="2">The sequence shown here is derived from an EMBL/GenBank/DDBJ whole genome shotgun (WGS) entry which is preliminary data.</text>
</comment>
<feature type="chain" id="PRO_5045559574" evidence="1">
    <location>
        <begin position="30"/>
        <end position="339"/>
    </location>
</feature>
<feature type="signal peptide" evidence="1">
    <location>
        <begin position="1"/>
        <end position="29"/>
    </location>
</feature>
<evidence type="ECO:0000313" key="2">
    <source>
        <dbReference type="EMBL" id="MBP2187500.1"/>
    </source>
</evidence>
<reference evidence="2 3" key="1">
    <citation type="submission" date="2021-03" db="EMBL/GenBank/DDBJ databases">
        <title>Sequencing the genomes of 1000 actinobacteria strains.</title>
        <authorList>
            <person name="Klenk H.-P."/>
        </authorList>
    </citation>
    <scope>NUCLEOTIDE SEQUENCE [LARGE SCALE GENOMIC DNA]</scope>
    <source>
        <strain evidence="2 3">DSM 45516</strain>
    </source>
</reference>
<dbReference type="GO" id="GO:0016787">
    <property type="term" value="F:hydrolase activity"/>
    <property type="evidence" value="ECO:0007669"/>
    <property type="project" value="UniProtKB-KW"/>
</dbReference>
<accession>A0ABS4Q730</accession>
<gene>
    <name evidence="2" type="ORF">BJ987_000401</name>
</gene>
<dbReference type="PANTHER" id="PTHR48098:SF1">
    <property type="entry name" value="DIACYLGLYCEROL ACYLTRANSFERASE_MYCOLYLTRANSFERASE AG85A"/>
    <property type="match status" value="1"/>
</dbReference>
<dbReference type="InterPro" id="IPR050583">
    <property type="entry name" value="Mycobacterial_A85_antigen"/>
</dbReference>
<protein>
    <submittedName>
        <fullName evidence="2">S-formylglutathione hydrolase FrmB</fullName>
    </submittedName>
</protein>
<evidence type="ECO:0000313" key="3">
    <source>
        <dbReference type="Proteomes" id="UP001519325"/>
    </source>
</evidence>
<organism evidence="2 3">
    <name type="scientific">Nocardia goodfellowii</name>
    <dbReference type="NCBI Taxonomy" id="882446"/>
    <lineage>
        <taxon>Bacteria</taxon>
        <taxon>Bacillati</taxon>
        <taxon>Actinomycetota</taxon>
        <taxon>Actinomycetes</taxon>
        <taxon>Mycobacteriales</taxon>
        <taxon>Nocardiaceae</taxon>
        <taxon>Nocardia</taxon>
    </lineage>
</organism>
<sequence>MKRSVLNRVNLRRSMVAVLAAMVSVTAFGGTGVAEPAKAPAVTSVEKDGRTWHLKVYSAAMDKEVTIDVQRPVDESTPAPNLYLMSGLDAGESSASWREQTTVLPFLAEKHVNVIEPIGGRGSYYTDWVNADPVLGVNKWRTFFTSELPPLLDKTLQSTGRNALAGVSTSGTSVLQLAEAKPGLWKSVAAYSGCAQIADPLGRTALKLSVENWAGGNIDNMYGPADSPLWEDNDPVINAEKLRGTELYISTGSGIPVFADLQWYQTNAPGPVGMVNLTVGSVIEAAVDQCTRNLKNKLDSLNIPAQYDFNSIGTHRWSYWDDTFRDSWPMLARGMGLTP</sequence>
<evidence type="ECO:0000256" key="1">
    <source>
        <dbReference type="SAM" id="SignalP"/>
    </source>
</evidence>
<dbReference type="RefSeq" id="WP_209884136.1">
    <property type="nucleotide sequence ID" value="NZ_JAGGMR010000001.1"/>
</dbReference>
<dbReference type="Gene3D" id="3.40.50.1820">
    <property type="entry name" value="alpha/beta hydrolase"/>
    <property type="match status" value="1"/>
</dbReference>
<keyword evidence="2" id="KW-0378">Hydrolase</keyword>
<name>A0ABS4Q730_9NOCA</name>
<dbReference type="InterPro" id="IPR029058">
    <property type="entry name" value="AB_hydrolase_fold"/>
</dbReference>